<dbReference type="SUPFAM" id="SSF88946">
    <property type="entry name" value="Sigma2 domain of RNA polymerase sigma factors"/>
    <property type="match status" value="1"/>
</dbReference>
<dbReference type="InterPro" id="IPR013249">
    <property type="entry name" value="RNA_pol_sigma70_r4_t2"/>
</dbReference>
<dbReference type="Pfam" id="PF04542">
    <property type="entry name" value="Sigma70_r2"/>
    <property type="match status" value="1"/>
</dbReference>
<dbReference type="InterPro" id="IPR013324">
    <property type="entry name" value="RNA_pol_sigma_r3/r4-like"/>
</dbReference>
<accession>A0ABW6XWI1</accession>
<dbReference type="Pfam" id="PF08281">
    <property type="entry name" value="Sigma70_r4_2"/>
    <property type="match status" value="1"/>
</dbReference>
<dbReference type="Gene3D" id="1.10.10.10">
    <property type="entry name" value="Winged helix-like DNA-binding domain superfamily/Winged helix DNA-binding domain"/>
    <property type="match status" value="1"/>
</dbReference>
<evidence type="ECO:0000256" key="4">
    <source>
        <dbReference type="ARBA" id="ARBA00023125"/>
    </source>
</evidence>
<keyword evidence="3" id="KW-0731">Sigma factor</keyword>
<organism evidence="8 9">
    <name type="scientific">Streptomyces flavochromogenes</name>
    <dbReference type="NCBI Taxonomy" id="68199"/>
    <lineage>
        <taxon>Bacteria</taxon>
        <taxon>Bacillati</taxon>
        <taxon>Actinomycetota</taxon>
        <taxon>Actinomycetes</taxon>
        <taxon>Kitasatosporales</taxon>
        <taxon>Streptomycetaceae</taxon>
        <taxon>Streptomyces</taxon>
    </lineage>
</organism>
<comment type="caution">
    <text evidence="8">The sequence shown here is derived from an EMBL/GenBank/DDBJ whole genome shotgun (WGS) entry which is preliminary data.</text>
</comment>
<feature type="domain" description="RNA polymerase sigma factor 70 region 4 type 2" evidence="7">
    <location>
        <begin position="160"/>
        <end position="210"/>
    </location>
</feature>
<dbReference type="EMBL" id="JBIBDZ010000008">
    <property type="protein sequence ID" value="MFF5921870.1"/>
    <property type="molecule type" value="Genomic_DNA"/>
</dbReference>
<dbReference type="Proteomes" id="UP001602370">
    <property type="component" value="Unassembled WGS sequence"/>
</dbReference>
<feature type="domain" description="RNA polymerase sigma-70 region 2" evidence="6">
    <location>
        <begin position="64"/>
        <end position="131"/>
    </location>
</feature>
<evidence type="ECO:0000256" key="3">
    <source>
        <dbReference type="ARBA" id="ARBA00023082"/>
    </source>
</evidence>
<sequence length="218" mass="24244">MQLSYAIPVPGHTDRPSPWWARLLARMPRTRSRVDDASGAVRGRHLRAVDAPEDQGPPPTLTELYRARRLDMVRLALFLVDDLHTAEDVVQDAFAAVCRTYGTSLHGLQDPGAYLHTAVVNAARSVLRRRRTARAYTPPHPVSEPPVDEGLLLAEEHRHVLDALAQLTGRQREVLVLRYWSELTEAQIAQTLGLSRGTVKSTASRALDALEKKLEAGR</sequence>
<evidence type="ECO:0000259" key="7">
    <source>
        <dbReference type="Pfam" id="PF08281"/>
    </source>
</evidence>
<keyword evidence="5" id="KW-0804">Transcription</keyword>
<dbReference type="InterPro" id="IPR039425">
    <property type="entry name" value="RNA_pol_sigma-70-like"/>
</dbReference>
<keyword evidence="2" id="KW-0805">Transcription regulation</keyword>
<proteinExistence type="inferred from homology"/>
<dbReference type="InterPro" id="IPR014284">
    <property type="entry name" value="RNA_pol_sigma-70_dom"/>
</dbReference>
<evidence type="ECO:0000259" key="6">
    <source>
        <dbReference type="Pfam" id="PF04542"/>
    </source>
</evidence>
<dbReference type="NCBIfam" id="TIGR02937">
    <property type="entry name" value="sigma70-ECF"/>
    <property type="match status" value="1"/>
</dbReference>
<keyword evidence="9" id="KW-1185">Reference proteome</keyword>
<dbReference type="CDD" id="cd06171">
    <property type="entry name" value="Sigma70_r4"/>
    <property type="match status" value="1"/>
</dbReference>
<dbReference type="PANTHER" id="PTHR43133">
    <property type="entry name" value="RNA POLYMERASE ECF-TYPE SIGMA FACTO"/>
    <property type="match status" value="1"/>
</dbReference>
<evidence type="ECO:0000256" key="5">
    <source>
        <dbReference type="ARBA" id="ARBA00023163"/>
    </source>
</evidence>
<dbReference type="SUPFAM" id="SSF88659">
    <property type="entry name" value="Sigma3 and sigma4 domains of RNA polymerase sigma factors"/>
    <property type="match status" value="1"/>
</dbReference>
<evidence type="ECO:0000256" key="2">
    <source>
        <dbReference type="ARBA" id="ARBA00023015"/>
    </source>
</evidence>
<dbReference type="InterPro" id="IPR007627">
    <property type="entry name" value="RNA_pol_sigma70_r2"/>
</dbReference>
<gene>
    <name evidence="8" type="ORF">ACFY8C_26495</name>
</gene>
<dbReference type="InterPro" id="IPR013325">
    <property type="entry name" value="RNA_pol_sigma_r2"/>
</dbReference>
<dbReference type="RefSeq" id="WP_388309198.1">
    <property type="nucleotide sequence ID" value="NZ_JBIBDZ010000008.1"/>
</dbReference>
<name>A0ABW6XWI1_9ACTN</name>
<protein>
    <submittedName>
        <fullName evidence="8">RNA polymerase sigma factor</fullName>
    </submittedName>
</protein>
<evidence type="ECO:0000313" key="8">
    <source>
        <dbReference type="EMBL" id="MFF5921870.1"/>
    </source>
</evidence>
<dbReference type="InterPro" id="IPR036388">
    <property type="entry name" value="WH-like_DNA-bd_sf"/>
</dbReference>
<dbReference type="PANTHER" id="PTHR43133:SF50">
    <property type="entry name" value="ECF RNA POLYMERASE SIGMA FACTOR SIGM"/>
    <property type="match status" value="1"/>
</dbReference>
<dbReference type="Gene3D" id="1.10.1740.10">
    <property type="match status" value="1"/>
</dbReference>
<comment type="similarity">
    <text evidence="1">Belongs to the sigma-70 factor family. ECF subfamily.</text>
</comment>
<evidence type="ECO:0000256" key="1">
    <source>
        <dbReference type="ARBA" id="ARBA00010641"/>
    </source>
</evidence>
<keyword evidence="4" id="KW-0238">DNA-binding</keyword>
<evidence type="ECO:0000313" key="9">
    <source>
        <dbReference type="Proteomes" id="UP001602370"/>
    </source>
</evidence>
<reference evidence="8 9" key="1">
    <citation type="submission" date="2024-10" db="EMBL/GenBank/DDBJ databases">
        <title>The Natural Products Discovery Center: Release of the First 8490 Sequenced Strains for Exploring Actinobacteria Biosynthetic Diversity.</title>
        <authorList>
            <person name="Kalkreuter E."/>
            <person name="Kautsar S.A."/>
            <person name="Yang D."/>
            <person name="Bader C.D."/>
            <person name="Teijaro C.N."/>
            <person name="Fluegel L."/>
            <person name="Davis C.M."/>
            <person name="Simpson J.R."/>
            <person name="Lauterbach L."/>
            <person name="Steele A.D."/>
            <person name="Gui C."/>
            <person name="Meng S."/>
            <person name="Li G."/>
            <person name="Viehrig K."/>
            <person name="Ye F."/>
            <person name="Su P."/>
            <person name="Kiefer A.F."/>
            <person name="Nichols A."/>
            <person name="Cepeda A.J."/>
            <person name="Yan W."/>
            <person name="Fan B."/>
            <person name="Jiang Y."/>
            <person name="Adhikari A."/>
            <person name="Zheng C.-J."/>
            <person name="Schuster L."/>
            <person name="Cowan T.M."/>
            <person name="Smanski M.J."/>
            <person name="Chevrette M.G."/>
            <person name="De Carvalho L.P.S."/>
            <person name="Shen B."/>
        </authorList>
    </citation>
    <scope>NUCLEOTIDE SEQUENCE [LARGE SCALE GENOMIC DNA]</scope>
    <source>
        <strain evidence="8 9">NPDC012605</strain>
    </source>
</reference>